<keyword evidence="2" id="KW-1185">Reference proteome</keyword>
<protein>
    <submittedName>
        <fullName evidence="1">Uncharacterized protein</fullName>
    </submittedName>
</protein>
<accession>A0ACC2WZ30</accession>
<evidence type="ECO:0000313" key="2">
    <source>
        <dbReference type="Proteomes" id="UP001243375"/>
    </source>
</evidence>
<reference evidence="1" key="1">
    <citation type="submission" date="2023-04" db="EMBL/GenBank/DDBJ databases">
        <title>Draft Genome sequencing of Naganishia species isolated from polar environments using Oxford Nanopore Technology.</title>
        <authorList>
            <person name="Leo P."/>
            <person name="Venkateswaran K."/>
        </authorList>
    </citation>
    <scope>NUCLEOTIDE SEQUENCE</scope>
    <source>
        <strain evidence="1">MNA-CCFEE 5425</strain>
    </source>
</reference>
<name>A0ACC2WZ30_9TREE</name>
<dbReference type="Proteomes" id="UP001243375">
    <property type="component" value="Unassembled WGS sequence"/>
</dbReference>
<gene>
    <name evidence="1" type="ORF">QFC22_004699</name>
</gene>
<sequence length="284" mass="30626">MSSGSFGSSTINIALVAAWKGHQQGWFCLLACSLDVLVNAFAIYWVTKPGEWSHNAEGFNAAGLIATRKSIDTRDQSATRVKSTAGPEANIPPRQSGSTGSAGLGTQLRAMEDKNEYLRPMRDVYYPMGEVNFWYGAGEDSAVPPLSYDAEQGVPRPLRPPQPTLLQLPQRQSELLRTHTVSPNDLTKTPPAAAGSPQSDHTGSAAGDVVPEMGFADFLNEQDGVRSPDGPVERRRISQEQAEGRMQKCFFDMVLGKSKAGAIVSAFSRCLLLYTSGYADRLGG</sequence>
<organism evidence="1 2">
    <name type="scientific">Naganishia vaughanmartiniae</name>
    <dbReference type="NCBI Taxonomy" id="1424756"/>
    <lineage>
        <taxon>Eukaryota</taxon>
        <taxon>Fungi</taxon>
        <taxon>Dikarya</taxon>
        <taxon>Basidiomycota</taxon>
        <taxon>Agaricomycotina</taxon>
        <taxon>Tremellomycetes</taxon>
        <taxon>Filobasidiales</taxon>
        <taxon>Filobasidiaceae</taxon>
        <taxon>Naganishia</taxon>
    </lineage>
</organism>
<comment type="caution">
    <text evidence="1">The sequence shown here is derived from an EMBL/GenBank/DDBJ whole genome shotgun (WGS) entry which is preliminary data.</text>
</comment>
<dbReference type="EMBL" id="JASBWU010000013">
    <property type="protein sequence ID" value="KAJ9117040.1"/>
    <property type="molecule type" value="Genomic_DNA"/>
</dbReference>
<evidence type="ECO:0000313" key="1">
    <source>
        <dbReference type="EMBL" id="KAJ9117040.1"/>
    </source>
</evidence>
<proteinExistence type="predicted"/>